<dbReference type="Gene3D" id="1.20.272.10">
    <property type="match status" value="1"/>
</dbReference>
<evidence type="ECO:0000259" key="10">
    <source>
        <dbReference type="Pfam" id="PF14840"/>
    </source>
</evidence>
<evidence type="ECO:0000256" key="3">
    <source>
        <dbReference type="ARBA" id="ARBA00022679"/>
    </source>
</evidence>
<dbReference type="OrthoDB" id="9770982at2"/>
<evidence type="ECO:0000256" key="8">
    <source>
        <dbReference type="ARBA" id="ARBA00049244"/>
    </source>
</evidence>
<dbReference type="AlphaFoldDB" id="A0A1W6SMU9"/>
<dbReference type="Gene3D" id="1.10.8.60">
    <property type="match status" value="1"/>
</dbReference>
<keyword evidence="5" id="KW-0235">DNA replication</keyword>
<evidence type="ECO:0000256" key="7">
    <source>
        <dbReference type="ARBA" id="ARBA00034754"/>
    </source>
</evidence>
<dbReference type="eggNOG" id="COG1466">
    <property type="taxonomic scope" value="Bacteria"/>
</dbReference>
<organism evidence="11 12">
    <name type="scientific">Nitrosospira lacus</name>
    <dbReference type="NCBI Taxonomy" id="1288494"/>
    <lineage>
        <taxon>Bacteria</taxon>
        <taxon>Pseudomonadati</taxon>
        <taxon>Pseudomonadota</taxon>
        <taxon>Betaproteobacteria</taxon>
        <taxon>Nitrosomonadales</taxon>
        <taxon>Nitrosomonadaceae</taxon>
        <taxon>Nitrosospira</taxon>
    </lineage>
</organism>
<evidence type="ECO:0000313" key="12">
    <source>
        <dbReference type="Proteomes" id="UP000012179"/>
    </source>
</evidence>
<reference evidence="11 12" key="1">
    <citation type="journal article" date="2015" name="Int. J. Syst. Evol. Microbiol.">
        <title>Nitrosospira lacus sp. nov., a psychrotolerant, ammonia-oxidizing bacterium from sandy lake sediment.</title>
        <authorList>
            <person name="Urakawa H."/>
            <person name="Garcia J.C."/>
            <person name="Nielsen J.L."/>
            <person name="Le V.Q."/>
            <person name="Kozlowski J.A."/>
            <person name="Stein L.Y."/>
            <person name="Lim C.K."/>
            <person name="Pommerening-Roser A."/>
            <person name="Martens-Habbena W."/>
            <person name="Stahl D.A."/>
            <person name="Klotz M.G."/>
        </authorList>
    </citation>
    <scope>NUCLEOTIDE SEQUENCE [LARGE SCALE GENOMIC DNA]</scope>
    <source>
        <strain evidence="11 12">APG3</strain>
    </source>
</reference>
<dbReference type="RefSeq" id="WP_004175050.1">
    <property type="nucleotide sequence ID" value="NZ_CP021106.3"/>
</dbReference>
<dbReference type="NCBIfam" id="TIGR01128">
    <property type="entry name" value="holA"/>
    <property type="match status" value="1"/>
</dbReference>
<dbReference type="KEGG" id="nlc:EBAPG3_004755"/>
<dbReference type="GO" id="GO:0003887">
    <property type="term" value="F:DNA-directed DNA polymerase activity"/>
    <property type="evidence" value="ECO:0007669"/>
    <property type="project" value="UniProtKB-KW"/>
</dbReference>
<keyword evidence="3" id="KW-0808">Transferase</keyword>
<evidence type="ECO:0000256" key="2">
    <source>
        <dbReference type="ARBA" id="ARBA00017703"/>
    </source>
</evidence>
<evidence type="ECO:0000313" key="11">
    <source>
        <dbReference type="EMBL" id="ARO87133.1"/>
    </source>
</evidence>
<sequence length="336" mass="37424">MRINPEQLTRHLQAQLAPLYTVFGDELLLAIEAADLIRARARQAAYIEREIFTVDHHFNWAALRQSSSSLSLFGERRIMDIRIPSGKPGIQGGAAIEAYCRALPPDTLTLVTLPRIDKQGSAAKWFQALEKSGVMIPVLPVERNRLPAWIGQRLEMQEQNAEPETLQFLADKVEGNLLAAHQELKKLELLYPAGILSFNQVKDAVLDVARYDVFKLSNAMMAADTVRYARILEGLQGEGTALPFIVSTLAGQIRSLIIILKGRDSGKSLMQLMNQARVWGDQQKIVESAVSRLRAKQLVQALLHTAKIDRISKGVAQGDAWDELMQLGLRFVAGKR</sequence>
<feature type="domain" description="DNA polymerase III subunit delta C-terminal" evidence="10">
    <location>
        <begin position="214"/>
        <end position="329"/>
    </location>
</feature>
<dbReference type="Pfam" id="PF06144">
    <property type="entry name" value="DNA_pol3_delta"/>
    <property type="match status" value="1"/>
</dbReference>
<dbReference type="InterPro" id="IPR010372">
    <property type="entry name" value="DNA_pol3_delta_N"/>
</dbReference>
<dbReference type="InterPro" id="IPR005790">
    <property type="entry name" value="DNA_polIII_delta"/>
</dbReference>
<dbReference type="GO" id="GO:0009360">
    <property type="term" value="C:DNA polymerase III complex"/>
    <property type="evidence" value="ECO:0007669"/>
    <property type="project" value="InterPro"/>
</dbReference>
<dbReference type="PANTHER" id="PTHR34388">
    <property type="entry name" value="DNA POLYMERASE III SUBUNIT DELTA"/>
    <property type="match status" value="1"/>
</dbReference>
<dbReference type="InterPro" id="IPR032780">
    <property type="entry name" value="DNA_pol3_delt_C"/>
</dbReference>
<dbReference type="SUPFAM" id="SSF52540">
    <property type="entry name" value="P-loop containing nucleoside triphosphate hydrolases"/>
    <property type="match status" value="1"/>
</dbReference>
<dbReference type="EC" id="2.7.7.7" evidence="1"/>
<dbReference type="Proteomes" id="UP000012179">
    <property type="component" value="Chromosome"/>
</dbReference>
<dbReference type="GO" id="GO:0006261">
    <property type="term" value="P:DNA-templated DNA replication"/>
    <property type="evidence" value="ECO:0007669"/>
    <property type="project" value="TreeGrafter"/>
</dbReference>
<dbReference type="Gene3D" id="3.40.50.300">
    <property type="entry name" value="P-loop containing nucleotide triphosphate hydrolases"/>
    <property type="match status" value="1"/>
</dbReference>
<evidence type="ECO:0000259" key="9">
    <source>
        <dbReference type="Pfam" id="PF06144"/>
    </source>
</evidence>
<dbReference type="SUPFAM" id="SSF48019">
    <property type="entry name" value="post-AAA+ oligomerization domain-like"/>
    <property type="match status" value="1"/>
</dbReference>
<gene>
    <name evidence="11" type="ORF">EBAPG3_004755</name>
</gene>
<dbReference type="GO" id="GO:0003677">
    <property type="term" value="F:DNA binding"/>
    <property type="evidence" value="ECO:0007669"/>
    <property type="project" value="InterPro"/>
</dbReference>
<dbReference type="InterPro" id="IPR027417">
    <property type="entry name" value="P-loop_NTPase"/>
</dbReference>
<keyword evidence="4" id="KW-0548">Nucleotidyltransferase</keyword>
<proteinExistence type="inferred from homology"/>
<evidence type="ECO:0000256" key="1">
    <source>
        <dbReference type="ARBA" id="ARBA00012417"/>
    </source>
</evidence>
<dbReference type="InterPro" id="IPR008921">
    <property type="entry name" value="DNA_pol3_clamp-load_cplx_C"/>
</dbReference>
<evidence type="ECO:0000256" key="6">
    <source>
        <dbReference type="ARBA" id="ARBA00022932"/>
    </source>
</evidence>
<keyword evidence="6" id="KW-0239">DNA-directed DNA polymerase</keyword>
<dbReference type="CDD" id="cd18138">
    <property type="entry name" value="HLD_clamp_pol_III_delta"/>
    <property type="match status" value="1"/>
</dbReference>
<dbReference type="PANTHER" id="PTHR34388:SF1">
    <property type="entry name" value="DNA POLYMERASE III SUBUNIT DELTA"/>
    <property type="match status" value="1"/>
</dbReference>
<evidence type="ECO:0000256" key="5">
    <source>
        <dbReference type="ARBA" id="ARBA00022705"/>
    </source>
</evidence>
<keyword evidence="12" id="KW-1185">Reference proteome</keyword>
<evidence type="ECO:0000256" key="4">
    <source>
        <dbReference type="ARBA" id="ARBA00022695"/>
    </source>
</evidence>
<dbReference type="Pfam" id="PF14840">
    <property type="entry name" value="DNA_pol3_delt_C"/>
    <property type="match status" value="1"/>
</dbReference>
<comment type="similarity">
    <text evidence="7">Belongs to the DNA polymerase HolA subunit family.</text>
</comment>
<dbReference type="EMBL" id="CP021106">
    <property type="protein sequence ID" value="ARO87133.1"/>
    <property type="molecule type" value="Genomic_DNA"/>
</dbReference>
<feature type="domain" description="DNA polymerase III delta N-terminal" evidence="9">
    <location>
        <begin position="20"/>
        <end position="136"/>
    </location>
</feature>
<comment type="catalytic activity">
    <reaction evidence="8">
        <text>DNA(n) + a 2'-deoxyribonucleoside 5'-triphosphate = DNA(n+1) + diphosphate</text>
        <dbReference type="Rhea" id="RHEA:22508"/>
        <dbReference type="Rhea" id="RHEA-COMP:17339"/>
        <dbReference type="Rhea" id="RHEA-COMP:17340"/>
        <dbReference type="ChEBI" id="CHEBI:33019"/>
        <dbReference type="ChEBI" id="CHEBI:61560"/>
        <dbReference type="ChEBI" id="CHEBI:173112"/>
        <dbReference type="EC" id="2.7.7.7"/>
    </reaction>
</comment>
<name>A0A1W6SMU9_9PROT</name>
<protein>
    <recommendedName>
        <fullName evidence="2">DNA polymerase III subunit delta</fullName>
        <ecNumber evidence="1">2.7.7.7</ecNumber>
    </recommendedName>
</protein>
<accession>A0A1W6SMU9</accession>